<evidence type="ECO:0000259" key="1">
    <source>
        <dbReference type="Pfam" id="PF13202"/>
    </source>
</evidence>
<dbReference type="InterPro" id="IPR011992">
    <property type="entry name" value="EF-hand-dom_pair"/>
</dbReference>
<name>A0A285PE24_9HYPH</name>
<reference evidence="2 3" key="1">
    <citation type="submission" date="2017-09" db="EMBL/GenBank/DDBJ databases">
        <authorList>
            <person name="Ehlers B."/>
            <person name="Leendertz F.H."/>
        </authorList>
    </citation>
    <scope>NUCLEOTIDE SEQUENCE [LARGE SCALE GENOMIC DNA]</scope>
    <source>
        <strain evidence="2 3">DSM 18289</strain>
    </source>
</reference>
<dbReference type="Pfam" id="PF13202">
    <property type="entry name" value="EF-hand_5"/>
    <property type="match status" value="2"/>
</dbReference>
<dbReference type="InterPro" id="IPR018247">
    <property type="entry name" value="EF_Hand_1_Ca_BS"/>
</dbReference>
<dbReference type="InterPro" id="IPR002048">
    <property type="entry name" value="EF_hand_dom"/>
</dbReference>
<dbReference type="RefSeq" id="WP_170956085.1">
    <property type="nucleotide sequence ID" value="NZ_OBEL01000002.1"/>
</dbReference>
<dbReference type="EMBL" id="OBEL01000002">
    <property type="protein sequence ID" value="SNZ19493.1"/>
    <property type="molecule type" value="Genomic_DNA"/>
</dbReference>
<sequence>MHPSTPLIAIASIVTVFMSTGSLWAEKVKANRTEINAFIKADTNADQKLNKSEFRTFVNLMATAGQPAAKRIRFFRAYGFAFSIVDKDKNGILSPIELRTADNDFRSGKL</sequence>
<dbReference type="Proteomes" id="UP000219439">
    <property type="component" value="Unassembled WGS sequence"/>
</dbReference>
<dbReference type="PROSITE" id="PS00018">
    <property type="entry name" value="EF_HAND_1"/>
    <property type="match status" value="2"/>
</dbReference>
<feature type="domain" description="EF-hand" evidence="1">
    <location>
        <begin position="82"/>
        <end position="100"/>
    </location>
</feature>
<accession>A0A285PE24</accession>
<feature type="domain" description="EF-hand" evidence="1">
    <location>
        <begin position="36"/>
        <end position="58"/>
    </location>
</feature>
<dbReference type="GO" id="GO:0005509">
    <property type="term" value="F:calcium ion binding"/>
    <property type="evidence" value="ECO:0007669"/>
    <property type="project" value="InterPro"/>
</dbReference>
<keyword evidence="3" id="KW-1185">Reference proteome</keyword>
<dbReference type="AlphaFoldDB" id="A0A285PE24"/>
<dbReference type="SUPFAM" id="SSF47473">
    <property type="entry name" value="EF-hand"/>
    <property type="match status" value="1"/>
</dbReference>
<organism evidence="2 3">
    <name type="scientific">Cohaesibacter gelatinilyticus</name>
    <dbReference type="NCBI Taxonomy" id="372072"/>
    <lineage>
        <taxon>Bacteria</taxon>
        <taxon>Pseudomonadati</taxon>
        <taxon>Pseudomonadota</taxon>
        <taxon>Alphaproteobacteria</taxon>
        <taxon>Hyphomicrobiales</taxon>
        <taxon>Cohaesibacteraceae</taxon>
    </lineage>
</organism>
<gene>
    <name evidence="2" type="ORF">SAMN06265368_2582</name>
</gene>
<proteinExistence type="predicted"/>
<dbReference type="Gene3D" id="1.10.238.10">
    <property type="entry name" value="EF-hand"/>
    <property type="match status" value="1"/>
</dbReference>
<evidence type="ECO:0000313" key="2">
    <source>
        <dbReference type="EMBL" id="SNZ19493.1"/>
    </source>
</evidence>
<protein>
    <submittedName>
        <fullName evidence="2">EF hand</fullName>
    </submittedName>
</protein>
<evidence type="ECO:0000313" key="3">
    <source>
        <dbReference type="Proteomes" id="UP000219439"/>
    </source>
</evidence>